<comment type="caution">
    <text evidence="1">The sequence shown here is derived from an EMBL/GenBank/DDBJ whole genome shotgun (WGS) entry which is preliminary data.</text>
</comment>
<gene>
    <name evidence="1" type="ORF">BGE01nite_27640</name>
</gene>
<name>A0A512M9S6_9BACT</name>
<reference evidence="1 2" key="1">
    <citation type="submission" date="2019-07" db="EMBL/GenBank/DDBJ databases">
        <title>Whole genome shotgun sequence of Brevifollis gellanilyticus NBRC 108608.</title>
        <authorList>
            <person name="Hosoyama A."/>
            <person name="Uohara A."/>
            <person name="Ohji S."/>
            <person name="Ichikawa N."/>
        </authorList>
    </citation>
    <scope>NUCLEOTIDE SEQUENCE [LARGE SCALE GENOMIC DNA]</scope>
    <source>
        <strain evidence="1 2">NBRC 108608</strain>
    </source>
</reference>
<protein>
    <submittedName>
        <fullName evidence="1">Uncharacterized protein</fullName>
    </submittedName>
</protein>
<dbReference type="AlphaFoldDB" id="A0A512M9S6"/>
<proteinExistence type="predicted"/>
<dbReference type="EMBL" id="BKAG01000018">
    <property type="protein sequence ID" value="GEP43473.1"/>
    <property type="molecule type" value="Genomic_DNA"/>
</dbReference>
<accession>A0A512M9S6</accession>
<sequence length="125" mass="14103">MGKVSLVPETWPAKPKGRFQGLLKFTKPLPPGTKLKLRARCQHEIPQQRSTAPWVKVLWDQSWEVMPDADGKAHVNALLPAQPRSPYESSASTKPVYRWFLEVRTDDEMTAVSLPLPVFRQGAQA</sequence>
<evidence type="ECO:0000313" key="1">
    <source>
        <dbReference type="EMBL" id="GEP43473.1"/>
    </source>
</evidence>
<keyword evidence="2" id="KW-1185">Reference proteome</keyword>
<dbReference type="Proteomes" id="UP000321577">
    <property type="component" value="Unassembled WGS sequence"/>
</dbReference>
<organism evidence="1 2">
    <name type="scientific">Brevifollis gellanilyticus</name>
    <dbReference type="NCBI Taxonomy" id="748831"/>
    <lineage>
        <taxon>Bacteria</taxon>
        <taxon>Pseudomonadati</taxon>
        <taxon>Verrucomicrobiota</taxon>
        <taxon>Verrucomicrobiia</taxon>
        <taxon>Verrucomicrobiales</taxon>
        <taxon>Verrucomicrobiaceae</taxon>
    </lineage>
</organism>
<evidence type="ECO:0000313" key="2">
    <source>
        <dbReference type="Proteomes" id="UP000321577"/>
    </source>
</evidence>